<organism evidence="1 2">
    <name type="scientific">Coniosporium uncinatum</name>
    <dbReference type="NCBI Taxonomy" id="93489"/>
    <lineage>
        <taxon>Eukaryota</taxon>
        <taxon>Fungi</taxon>
        <taxon>Dikarya</taxon>
        <taxon>Ascomycota</taxon>
        <taxon>Pezizomycotina</taxon>
        <taxon>Dothideomycetes</taxon>
        <taxon>Dothideomycetes incertae sedis</taxon>
        <taxon>Coniosporium</taxon>
    </lineage>
</organism>
<dbReference type="EMBL" id="JAWDJW010001583">
    <property type="protein sequence ID" value="KAK3078828.1"/>
    <property type="molecule type" value="Genomic_DNA"/>
</dbReference>
<sequence length="260" mass="29470">METAAYIQKVRNDSKISAEQLFQYQKRAQPYILAFCLCNRDDPIEKHREQVLHEDCPDLHDALQARTVLKKCYTVDDALSSIDVTVQAILVTDTGTERVEEVYEALRDYVYGGGVVIFAWSFGAYIQDTMDDLWSKWFAVQWRFAGVETAKVYLNRQNTCVDTFALPLSYELEAAFIENVQPDEAVFLPDDPATNEPPEEEDSNESPMASYDTVQTSSAFTKAGLGWVGYVGDKEDTAELRELTIGMCRVPKTPEEDEEL</sequence>
<gene>
    <name evidence="1" type="ORF">LTS18_006519</name>
</gene>
<proteinExistence type="predicted"/>
<protein>
    <submittedName>
        <fullName evidence="1">Uncharacterized protein</fullName>
    </submittedName>
</protein>
<evidence type="ECO:0000313" key="1">
    <source>
        <dbReference type="EMBL" id="KAK3078828.1"/>
    </source>
</evidence>
<comment type="caution">
    <text evidence="1">The sequence shown here is derived from an EMBL/GenBank/DDBJ whole genome shotgun (WGS) entry which is preliminary data.</text>
</comment>
<dbReference type="Proteomes" id="UP001186974">
    <property type="component" value="Unassembled WGS sequence"/>
</dbReference>
<name>A0ACC3DQG4_9PEZI</name>
<keyword evidence="2" id="KW-1185">Reference proteome</keyword>
<evidence type="ECO:0000313" key="2">
    <source>
        <dbReference type="Proteomes" id="UP001186974"/>
    </source>
</evidence>
<accession>A0ACC3DQG4</accession>
<reference evidence="1" key="1">
    <citation type="submission" date="2024-09" db="EMBL/GenBank/DDBJ databases">
        <title>Black Yeasts Isolated from many extreme environments.</title>
        <authorList>
            <person name="Coleine C."/>
            <person name="Stajich J.E."/>
            <person name="Selbmann L."/>
        </authorList>
    </citation>
    <scope>NUCLEOTIDE SEQUENCE</scope>
    <source>
        <strain evidence="1">CCFEE 5737</strain>
    </source>
</reference>